<organism evidence="2 3">
    <name type="scientific">Kocuria aegyptia</name>
    <dbReference type="NCBI Taxonomy" id="330943"/>
    <lineage>
        <taxon>Bacteria</taxon>
        <taxon>Bacillati</taxon>
        <taxon>Actinomycetota</taxon>
        <taxon>Actinomycetes</taxon>
        <taxon>Micrococcales</taxon>
        <taxon>Micrococcaceae</taxon>
        <taxon>Kocuria</taxon>
    </lineage>
</organism>
<gene>
    <name evidence="2" type="ORF">GCM10009767_22840</name>
</gene>
<name>A0ABP4WV00_9MICC</name>
<keyword evidence="1" id="KW-0812">Transmembrane</keyword>
<feature type="transmembrane region" description="Helical" evidence="1">
    <location>
        <begin position="20"/>
        <end position="37"/>
    </location>
</feature>
<keyword evidence="3" id="KW-1185">Reference proteome</keyword>
<feature type="transmembrane region" description="Helical" evidence="1">
    <location>
        <begin position="175"/>
        <end position="194"/>
    </location>
</feature>
<dbReference type="RefSeq" id="WP_344122605.1">
    <property type="nucleotide sequence ID" value="NZ_BAAAOA010000027.1"/>
</dbReference>
<accession>A0ABP4WV00</accession>
<dbReference type="Proteomes" id="UP001501204">
    <property type="component" value="Unassembled WGS sequence"/>
</dbReference>
<evidence type="ECO:0000313" key="2">
    <source>
        <dbReference type="EMBL" id="GAA1763460.1"/>
    </source>
</evidence>
<evidence type="ECO:0008006" key="4">
    <source>
        <dbReference type="Google" id="ProtNLM"/>
    </source>
</evidence>
<protein>
    <recommendedName>
        <fullName evidence="4">DUF308 domain-containing protein</fullName>
    </recommendedName>
</protein>
<feature type="transmembrane region" description="Helical" evidence="1">
    <location>
        <begin position="108"/>
        <end position="130"/>
    </location>
</feature>
<reference evidence="3" key="1">
    <citation type="journal article" date="2019" name="Int. J. Syst. Evol. Microbiol.">
        <title>The Global Catalogue of Microorganisms (GCM) 10K type strain sequencing project: providing services to taxonomists for standard genome sequencing and annotation.</title>
        <authorList>
            <consortium name="The Broad Institute Genomics Platform"/>
            <consortium name="The Broad Institute Genome Sequencing Center for Infectious Disease"/>
            <person name="Wu L."/>
            <person name="Ma J."/>
        </authorList>
    </citation>
    <scope>NUCLEOTIDE SEQUENCE [LARGE SCALE GENOMIC DNA]</scope>
    <source>
        <strain evidence="3">JCM 14735</strain>
    </source>
</reference>
<feature type="transmembrane region" description="Helical" evidence="1">
    <location>
        <begin position="73"/>
        <end position="96"/>
    </location>
</feature>
<evidence type="ECO:0000313" key="3">
    <source>
        <dbReference type="Proteomes" id="UP001501204"/>
    </source>
</evidence>
<feature type="transmembrane region" description="Helical" evidence="1">
    <location>
        <begin position="137"/>
        <end position="155"/>
    </location>
</feature>
<keyword evidence="1" id="KW-1133">Transmembrane helix</keyword>
<keyword evidence="1" id="KW-0472">Membrane</keyword>
<sequence>MDTTNSTTNTPRTRNKSSGLAVLIAGIAIIIGAAGSAVLDGLWIAVLIGFLGLIYGIPGVHRYQAPADGALGTWGAVLIRYGGAALVLLGLVSLLWEAVGDVPDEGPVLVEVIWLIGFVAFVIGVILFALGVVRAKVLPVASGVLMLVGLVGSLVVDMVTGAFFEPEPVTTEWGFYVGMPVFGLGLAWVGYTVWKDAGARSGVESAVAGDARRET</sequence>
<proteinExistence type="predicted"/>
<feature type="transmembrane region" description="Helical" evidence="1">
    <location>
        <begin position="43"/>
        <end position="61"/>
    </location>
</feature>
<dbReference type="EMBL" id="BAAAOA010000027">
    <property type="protein sequence ID" value="GAA1763460.1"/>
    <property type="molecule type" value="Genomic_DNA"/>
</dbReference>
<evidence type="ECO:0000256" key="1">
    <source>
        <dbReference type="SAM" id="Phobius"/>
    </source>
</evidence>
<comment type="caution">
    <text evidence="2">The sequence shown here is derived from an EMBL/GenBank/DDBJ whole genome shotgun (WGS) entry which is preliminary data.</text>
</comment>